<dbReference type="Proteomes" id="UP000826550">
    <property type="component" value="Chromosome"/>
</dbReference>
<feature type="transmembrane region" description="Helical" evidence="1">
    <location>
        <begin position="15"/>
        <end position="36"/>
    </location>
</feature>
<keyword evidence="3" id="KW-1185">Reference proteome</keyword>
<evidence type="ECO:0000313" key="3">
    <source>
        <dbReference type="Proteomes" id="UP000826550"/>
    </source>
</evidence>
<keyword evidence="1" id="KW-0472">Membrane</keyword>
<feature type="transmembrane region" description="Helical" evidence="1">
    <location>
        <begin position="48"/>
        <end position="68"/>
    </location>
</feature>
<evidence type="ECO:0000256" key="1">
    <source>
        <dbReference type="SAM" id="Phobius"/>
    </source>
</evidence>
<organism evidence="2 3">
    <name type="scientific">Lactobacillus panisapium</name>
    <dbReference type="NCBI Taxonomy" id="2012495"/>
    <lineage>
        <taxon>Bacteria</taxon>
        <taxon>Bacillati</taxon>
        <taxon>Bacillota</taxon>
        <taxon>Bacilli</taxon>
        <taxon>Lactobacillales</taxon>
        <taxon>Lactobacillaceae</taxon>
        <taxon>Lactobacillus</taxon>
    </lineage>
</organism>
<accession>A0ABX8W7G2</accession>
<dbReference type="EMBL" id="CP048268">
    <property type="protein sequence ID" value="QYN52190.1"/>
    <property type="molecule type" value="Genomic_DNA"/>
</dbReference>
<evidence type="ECO:0000313" key="2">
    <source>
        <dbReference type="EMBL" id="QYN52190.1"/>
    </source>
</evidence>
<feature type="transmembrane region" description="Helical" evidence="1">
    <location>
        <begin position="96"/>
        <end position="114"/>
    </location>
</feature>
<keyword evidence="1" id="KW-0812">Transmembrane</keyword>
<sequence>MKKLLDTLLKIEYVLISWLISYSICNFIVVEIYRIASSHVLQDTGYGILYLVVLVLSLILSFFVYKLVNLISDGVVKLWDKVLAKYTLIQSQNDSSAFYCLAVLTIFVFTLWFTQIQQAFLGIRMSIGELSVIIALLAIAITYYDVVNPHSKFEISEMSKTKNILELGQEQMIGLKGSGEPIVNEASFYIWCTNTSRHIGNIKYVGWCYAQHVDEENDSYSFEDIKQSHVKPGIDWDFVKVNPGEMTPKIKFYRSISGETISGTIYVIFMDSVGQTYKKKITFS</sequence>
<reference evidence="2 3" key="1">
    <citation type="submission" date="2020-01" db="EMBL/GenBank/DDBJ databases">
        <title>Vast differences in strain-level diversity in the gut microbiota of two closely related honey bee species.</title>
        <authorList>
            <person name="Ellegaard K.M."/>
            <person name="Suenami S."/>
            <person name="Miyazaki R."/>
            <person name="Engel P."/>
        </authorList>
    </citation>
    <scope>NUCLEOTIDE SEQUENCE [LARGE SCALE GENOMIC DNA]</scope>
    <source>
        <strain evidence="2 3">ESL0416</strain>
    </source>
</reference>
<name>A0ABX8W7G2_9LACO</name>
<protein>
    <submittedName>
        <fullName evidence="2">Uncharacterized protein</fullName>
    </submittedName>
</protein>
<dbReference type="RefSeq" id="WP_220220664.1">
    <property type="nucleotide sequence ID" value="NZ_CP048268.1"/>
</dbReference>
<keyword evidence="1" id="KW-1133">Transmembrane helix</keyword>
<feature type="transmembrane region" description="Helical" evidence="1">
    <location>
        <begin position="126"/>
        <end position="144"/>
    </location>
</feature>
<gene>
    <name evidence="2" type="ORF">GYM71_01560</name>
</gene>
<proteinExistence type="predicted"/>